<dbReference type="Proteomes" id="UP000829398">
    <property type="component" value="Chromosome 8"/>
</dbReference>
<evidence type="ECO:0000313" key="1">
    <source>
        <dbReference type="EMBL" id="KAH9696543.1"/>
    </source>
</evidence>
<accession>A0ACB8IHT2</accession>
<comment type="caution">
    <text evidence="1">The sequence shown here is derived from an EMBL/GenBank/DDBJ whole genome shotgun (WGS) entry which is preliminary data.</text>
</comment>
<protein>
    <submittedName>
        <fullName evidence="1">DNA repair protein XRCC4</fullName>
    </submittedName>
</protein>
<proteinExistence type="predicted"/>
<reference evidence="2" key="1">
    <citation type="journal article" date="2023" name="Hortic. Res.">
        <title>A chromosome-level phased genome enabling allele-level studies in sweet orange: a case study on citrus Huanglongbing tolerance.</title>
        <authorList>
            <person name="Wu B."/>
            <person name="Yu Q."/>
            <person name="Deng Z."/>
            <person name="Duan Y."/>
            <person name="Luo F."/>
            <person name="Gmitter F. Jr."/>
        </authorList>
    </citation>
    <scope>NUCLEOTIDE SEQUENCE [LARGE SCALE GENOMIC DNA]</scope>
    <source>
        <strain evidence="2">cv. Valencia</strain>
    </source>
</reference>
<evidence type="ECO:0000313" key="2">
    <source>
        <dbReference type="Proteomes" id="UP000829398"/>
    </source>
</evidence>
<keyword evidence="2" id="KW-1185">Reference proteome</keyword>
<organism evidence="1 2">
    <name type="scientific">Citrus sinensis</name>
    <name type="common">Sweet orange</name>
    <name type="synonym">Citrus aurantium var. sinensis</name>
    <dbReference type="NCBI Taxonomy" id="2711"/>
    <lineage>
        <taxon>Eukaryota</taxon>
        <taxon>Viridiplantae</taxon>
        <taxon>Streptophyta</taxon>
        <taxon>Embryophyta</taxon>
        <taxon>Tracheophyta</taxon>
        <taxon>Spermatophyta</taxon>
        <taxon>Magnoliopsida</taxon>
        <taxon>eudicotyledons</taxon>
        <taxon>Gunneridae</taxon>
        <taxon>Pentapetalae</taxon>
        <taxon>rosids</taxon>
        <taxon>malvids</taxon>
        <taxon>Sapindales</taxon>
        <taxon>Rutaceae</taxon>
        <taxon>Aurantioideae</taxon>
        <taxon>Citrus</taxon>
    </lineage>
</organism>
<dbReference type="EMBL" id="CM039177">
    <property type="protein sequence ID" value="KAH9696543.1"/>
    <property type="molecule type" value="Genomic_DNA"/>
</dbReference>
<sequence>MTRHTCLKLEIPDATDLIFQKRTRFQAHFELSIIDGLNAWLCNASGEQGFQQLGSVDGFTDLADGCNRLSWTFEKDGSELDWRLKCRPATDSKKLTVGILDFLVDANIRLSVRFFCIVCWLKF</sequence>
<name>A0ACB8IHT2_CITSI</name>
<gene>
    <name evidence="1" type="ORF">KPL71_023208</name>
</gene>